<protein>
    <recommendedName>
        <fullName evidence="7">Methyltransferase type 11 domain-containing protein</fullName>
    </recommendedName>
</protein>
<keyword evidence="2" id="KW-0489">Methyltransferase</keyword>
<dbReference type="PANTHER" id="PTHR12176:SF79">
    <property type="entry name" value="METHYLTRANSFERASE TYPE 11 DOMAIN-CONTAINING PROTEIN"/>
    <property type="match status" value="1"/>
</dbReference>
<dbReference type="SUPFAM" id="SSF53335">
    <property type="entry name" value="S-adenosyl-L-methionine-dependent methyltransferases"/>
    <property type="match status" value="1"/>
</dbReference>
<name>A0AAD2PWR0_9STRA</name>
<dbReference type="InterPro" id="IPR029063">
    <property type="entry name" value="SAM-dependent_MTases_sf"/>
</dbReference>
<evidence type="ECO:0000256" key="1">
    <source>
        <dbReference type="ARBA" id="ARBA00008361"/>
    </source>
</evidence>
<dbReference type="EMBL" id="CAKOGP040002103">
    <property type="protein sequence ID" value="CAJ1962382.1"/>
    <property type="molecule type" value="Genomic_DNA"/>
</dbReference>
<dbReference type="AlphaFoldDB" id="A0AAD2PWR0"/>
<evidence type="ECO:0000256" key="3">
    <source>
        <dbReference type="ARBA" id="ARBA00022679"/>
    </source>
</evidence>
<evidence type="ECO:0000313" key="6">
    <source>
        <dbReference type="Proteomes" id="UP001295423"/>
    </source>
</evidence>
<dbReference type="InterPro" id="IPR051419">
    <property type="entry name" value="Lys/N-term_MeTrsfase_sf"/>
</dbReference>
<keyword evidence="3" id="KW-0808">Transferase</keyword>
<gene>
    <name evidence="5" type="ORF">CYCCA115_LOCUS19659</name>
</gene>
<feature type="chain" id="PRO_5041964352" description="Methyltransferase type 11 domain-containing protein" evidence="4">
    <location>
        <begin position="23"/>
        <end position="239"/>
    </location>
</feature>
<sequence>MIIQLILVCSLFYSWLSQTASAWTINRYLFSGRRITSLSSAAFDFSSPAEWDKFYQTEEETNQEHVEWHSSIPLETIASYVTPDSKCLIPGCGNSRLPDVLLASVPGIRISLQDSSTICMSQMEKKYGSSIEGYYCGDATKLQDQFPSMEEKFDTILDKGLSDALFCNEAWDYWISSLLRGACKILKEETGIYLLISYKLPKSTQEFLQELGAEIGLEWTFDVLEYSNNRVGLSMAKKA</sequence>
<comment type="caution">
    <text evidence="5">The sequence shown here is derived from an EMBL/GenBank/DDBJ whole genome shotgun (WGS) entry which is preliminary data.</text>
</comment>
<reference evidence="5" key="1">
    <citation type="submission" date="2023-08" db="EMBL/GenBank/DDBJ databases">
        <authorList>
            <person name="Audoor S."/>
            <person name="Bilcke G."/>
        </authorList>
    </citation>
    <scope>NUCLEOTIDE SEQUENCE</scope>
</reference>
<comment type="similarity">
    <text evidence="1">Belongs to the methyltransferase superfamily.</text>
</comment>
<feature type="signal peptide" evidence="4">
    <location>
        <begin position="1"/>
        <end position="22"/>
    </location>
</feature>
<dbReference type="Gene3D" id="3.40.50.150">
    <property type="entry name" value="Vaccinia Virus protein VP39"/>
    <property type="match status" value="1"/>
</dbReference>
<organism evidence="5 6">
    <name type="scientific">Cylindrotheca closterium</name>
    <dbReference type="NCBI Taxonomy" id="2856"/>
    <lineage>
        <taxon>Eukaryota</taxon>
        <taxon>Sar</taxon>
        <taxon>Stramenopiles</taxon>
        <taxon>Ochrophyta</taxon>
        <taxon>Bacillariophyta</taxon>
        <taxon>Bacillariophyceae</taxon>
        <taxon>Bacillariophycidae</taxon>
        <taxon>Bacillariales</taxon>
        <taxon>Bacillariaceae</taxon>
        <taxon>Cylindrotheca</taxon>
    </lineage>
</organism>
<keyword evidence="6" id="KW-1185">Reference proteome</keyword>
<dbReference type="Proteomes" id="UP001295423">
    <property type="component" value="Unassembled WGS sequence"/>
</dbReference>
<evidence type="ECO:0008006" key="7">
    <source>
        <dbReference type="Google" id="ProtNLM"/>
    </source>
</evidence>
<evidence type="ECO:0000256" key="2">
    <source>
        <dbReference type="ARBA" id="ARBA00022603"/>
    </source>
</evidence>
<evidence type="ECO:0000256" key="4">
    <source>
        <dbReference type="SAM" id="SignalP"/>
    </source>
</evidence>
<dbReference type="GO" id="GO:0032259">
    <property type="term" value="P:methylation"/>
    <property type="evidence" value="ECO:0007669"/>
    <property type="project" value="UniProtKB-KW"/>
</dbReference>
<dbReference type="GO" id="GO:0008168">
    <property type="term" value="F:methyltransferase activity"/>
    <property type="evidence" value="ECO:0007669"/>
    <property type="project" value="UniProtKB-KW"/>
</dbReference>
<dbReference type="PANTHER" id="PTHR12176">
    <property type="entry name" value="SAM-DEPENDENT METHYLTRANSFERASE SUPERFAMILY PROTEIN"/>
    <property type="match status" value="1"/>
</dbReference>
<evidence type="ECO:0000313" key="5">
    <source>
        <dbReference type="EMBL" id="CAJ1962382.1"/>
    </source>
</evidence>
<proteinExistence type="inferred from homology"/>
<accession>A0AAD2PWR0</accession>
<keyword evidence="4" id="KW-0732">Signal</keyword>